<accession>A0A7C1E431</accession>
<name>A0A7C1E431_9CREN</name>
<comment type="caution">
    <text evidence="1">The sequence shown here is derived from an EMBL/GenBank/DDBJ whole genome shotgun (WGS) entry which is preliminary data.</text>
</comment>
<dbReference type="AlphaFoldDB" id="A0A7C1E431"/>
<gene>
    <name evidence="1" type="ORF">ENO04_01730</name>
</gene>
<dbReference type="EMBL" id="DSDY01000055">
    <property type="protein sequence ID" value="HDS10334.1"/>
    <property type="molecule type" value="Genomic_DNA"/>
</dbReference>
<sequence>MSENINVTSIGVQELIDDFLARYGGKGRAVLFAAVEAMIEIQRRSEYARLGDFDYKTLREMLERLGGGVNPTNYLRALEREYGIVNQTYRSTRQQWWSFANKEAILSWYERQVGKPSDDPVVKVLVVKYRVLKPEEKLSRLEALSRKPSLSLVEQKEIMDFVFNELDKVLLVLNEIKKYGDVFRNEVNVLSRIIDLAYQLSSRI</sequence>
<organism evidence="1">
    <name type="scientific">Fervidicoccus fontis</name>
    <dbReference type="NCBI Taxonomy" id="683846"/>
    <lineage>
        <taxon>Archaea</taxon>
        <taxon>Thermoproteota</taxon>
        <taxon>Thermoprotei</taxon>
        <taxon>Fervidicoccales</taxon>
        <taxon>Fervidicoccaceae</taxon>
        <taxon>Fervidicoccus</taxon>
    </lineage>
</organism>
<protein>
    <submittedName>
        <fullName evidence="1">Uncharacterized protein</fullName>
    </submittedName>
</protein>
<proteinExistence type="predicted"/>
<evidence type="ECO:0000313" key="1">
    <source>
        <dbReference type="EMBL" id="HDS10334.1"/>
    </source>
</evidence>
<reference evidence="1" key="1">
    <citation type="journal article" date="2020" name="mSystems">
        <title>Genome- and Community-Level Interaction Insights into Carbon Utilization and Element Cycling Functions of Hydrothermarchaeota in Hydrothermal Sediment.</title>
        <authorList>
            <person name="Zhou Z."/>
            <person name="Liu Y."/>
            <person name="Xu W."/>
            <person name="Pan J."/>
            <person name="Luo Z.H."/>
            <person name="Li M."/>
        </authorList>
    </citation>
    <scope>NUCLEOTIDE SEQUENCE [LARGE SCALE GENOMIC DNA]</scope>
    <source>
        <strain evidence="1">SpSt-123</strain>
    </source>
</reference>